<dbReference type="GO" id="GO:0005737">
    <property type="term" value="C:cytoplasm"/>
    <property type="evidence" value="ECO:0007669"/>
    <property type="project" value="UniProtKB-SubCell"/>
</dbReference>
<keyword evidence="9 11" id="KW-0378">Hydrolase</keyword>
<dbReference type="InterPro" id="IPR002496">
    <property type="entry name" value="PRib_AMP_CycHydrolase_dom"/>
</dbReference>
<dbReference type="RefSeq" id="WP_147656361.1">
    <property type="nucleotide sequence ID" value="NZ_BMFM01000001.1"/>
</dbReference>
<proteinExistence type="inferred from homology"/>
<dbReference type="SUPFAM" id="SSF141734">
    <property type="entry name" value="HisI-like"/>
    <property type="match status" value="1"/>
</dbReference>
<keyword evidence="7 11" id="KW-0963">Cytoplasm</keyword>
<organism evidence="12 13">
    <name type="scientific">Paradevosia tibetensis</name>
    <dbReference type="NCBI Taxonomy" id="1447062"/>
    <lineage>
        <taxon>Bacteria</taxon>
        <taxon>Pseudomonadati</taxon>
        <taxon>Pseudomonadota</taxon>
        <taxon>Alphaproteobacteria</taxon>
        <taxon>Hyphomicrobiales</taxon>
        <taxon>Devosiaceae</taxon>
        <taxon>Paradevosia</taxon>
    </lineage>
</organism>
<comment type="catalytic activity">
    <reaction evidence="1 11">
        <text>1-(5-phospho-beta-D-ribosyl)-5'-AMP + H2O = 1-(5-phospho-beta-D-ribosyl)-5-[(5-phospho-beta-D-ribosylamino)methylideneamino]imidazole-4-carboxamide</text>
        <dbReference type="Rhea" id="RHEA:20049"/>
        <dbReference type="ChEBI" id="CHEBI:15377"/>
        <dbReference type="ChEBI" id="CHEBI:58435"/>
        <dbReference type="ChEBI" id="CHEBI:59457"/>
        <dbReference type="EC" id="3.5.4.19"/>
    </reaction>
</comment>
<comment type="pathway">
    <text evidence="3 11">Amino-acid biosynthesis; L-histidine biosynthesis; L-histidine from 5-phospho-alpha-D-ribose 1-diphosphate: step 3/9.</text>
</comment>
<keyword evidence="11" id="KW-0479">Metal-binding</keyword>
<evidence type="ECO:0000256" key="6">
    <source>
        <dbReference type="ARBA" id="ARBA00008299"/>
    </source>
</evidence>
<feature type="binding site" evidence="11">
    <location>
        <position position="97"/>
    </location>
    <ligand>
        <name>Mg(2+)</name>
        <dbReference type="ChEBI" id="CHEBI:18420"/>
    </ligand>
</feature>
<dbReference type="PANTHER" id="PTHR42945">
    <property type="entry name" value="HISTIDINE BIOSYNTHESIS BIFUNCTIONAL PROTEIN"/>
    <property type="match status" value="1"/>
</dbReference>
<comment type="similarity">
    <text evidence="5">In the C-terminal section; belongs to the PRA-PH family.</text>
</comment>
<dbReference type="HAMAP" id="MF_01021">
    <property type="entry name" value="HisI"/>
    <property type="match status" value="1"/>
</dbReference>
<dbReference type="EC" id="3.5.4.19" evidence="11"/>
<gene>
    <name evidence="11 12" type="primary">hisI</name>
    <name evidence="12" type="ORF">FNA67_13640</name>
</gene>
<dbReference type="FunFam" id="3.10.20.810:FF:000001">
    <property type="entry name" value="Histidine biosynthesis bifunctional protein HisIE"/>
    <property type="match status" value="1"/>
</dbReference>
<comment type="similarity">
    <text evidence="6">In the N-terminal section; belongs to the PRA-CH family.</text>
</comment>
<evidence type="ECO:0000256" key="7">
    <source>
        <dbReference type="ARBA" id="ARBA00022490"/>
    </source>
</evidence>
<keyword evidence="11" id="KW-0460">Magnesium</keyword>
<feature type="binding site" evidence="11">
    <location>
        <position position="119"/>
    </location>
    <ligand>
        <name>Zn(2+)</name>
        <dbReference type="ChEBI" id="CHEBI:29105"/>
        <note>ligand shared between dimeric partners</note>
    </ligand>
</feature>
<evidence type="ECO:0000256" key="9">
    <source>
        <dbReference type="ARBA" id="ARBA00022801"/>
    </source>
</evidence>
<comment type="function">
    <text evidence="11">Catalyzes the hydrolysis of the adenine ring of phosphoribosyl-AMP.</text>
</comment>
<dbReference type="GO" id="GO:0008270">
    <property type="term" value="F:zinc ion binding"/>
    <property type="evidence" value="ECO:0007669"/>
    <property type="project" value="UniProtKB-UniRule"/>
</dbReference>
<accession>A0A5B9DPR1</accession>
<dbReference type="UniPathway" id="UPA00031">
    <property type="reaction ID" value="UER00008"/>
</dbReference>
<evidence type="ECO:0000256" key="3">
    <source>
        <dbReference type="ARBA" id="ARBA00005169"/>
    </source>
</evidence>
<comment type="cofactor">
    <cofactor evidence="11">
        <name>Mg(2+)</name>
        <dbReference type="ChEBI" id="CHEBI:18420"/>
    </cofactor>
    <text evidence="11">Binds 1 Mg(2+) ion per subunit.</text>
</comment>
<keyword evidence="11" id="KW-0862">Zinc</keyword>
<dbReference type="EMBL" id="CP041690">
    <property type="protein sequence ID" value="QEE21153.1"/>
    <property type="molecule type" value="Genomic_DNA"/>
</dbReference>
<keyword evidence="13" id="KW-1185">Reference proteome</keyword>
<comment type="subcellular location">
    <subcellularLocation>
        <location evidence="11">Cytoplasm</location>
    </subcellularLocation>
</comment>
<evidence type="ECO:0000256" key="8">
    <source>
        <dbReference type="ARBA" id="ARBA00022605"/>
    </source>
</evidence>
<dbReference type="AlphaFoldDB" id="A0A5B9DPR1"/>
<dbReference type="GO" id="GO:0000105">
    <property type="term" value="P:L-histidine biosynthetic process"/>
    <property type="evidence" value="ECO:0007669"/>
    <property type="project" value="UniProtKB-UniRule"/>
</dbReference>
<evidence type="ECO:0000313" key="13">
    <source>
        <dbReference type="Proteomes" id="UP000321062"/>
    </source>
</evidence>
<dbReference type="GO" id="GO:0004635">
    <property type="term" value="F:phosphoribosyl-AMP cyclohydrolase activity"/>
    <property type="evidence" value="ECO:0007669"/>
    <property type="project" value="UniProtKB-UniRule"/>
</dbReference>
<evidence type="ECO:0000256" key="4">
    <source>
        <dbReference type="ARBA" id="ARBA00005204"/>
    </source>
</evidence>
<protein>
    <recommendedName>
        <fullName evidence="11">Phosphoribosyl-AMP cyclohydrolase</fullName>
        <shortName evidence="11">PRA-CH</shortName>
        <ecNumber evidence="11">3.5.4.19</ecNumber>
    </recommendedName>
</protein>
<evidence type="ECO:0000256" key="11">
    <source>
        <dbReference type="HAMAP-Rule" id="MF_01021"/>
    </source>
</evidence>
<reference evidence="12 13" key="1">
    <citation type="journal article" date="2015" name="Int. J. Syst. Evol. Microbiol.">
        <title>Youhaiella tibetensis gen. nov., sp. nov., isolated from subsurface sediment.</title>
        <authorList>
            <person name="Wang Y.X."/>
            <person name="Huang F.Q."/>
            <person name="Nogi Y."/>
            <person name="Pang S.J."/>
            <person name="Wang P.K."/>
            <person name="Lv J."/>
        </authorList>
    </citation>
    <scope>NUCLEOTIDE SEQUENCE [LARGE SCALE GENOMIC DNA]</scope>
    <source>
        <strain evidence="13">fig4</strain>
    </source>
</reference>
<comment type="subunit">
    <text evidence="11">Homodimer.</text>
</comment>
<feature type="binding site" evidence="11">
    <location>
        <position position="95"/>
    </location>
    <ligand>
        <name>Mg(2+)</name>
        <dbReference type="ChEBI" id="CHEBI:18420"/>
    </ligand>
</feature>
<dbReference type="Gene3D" id="3.10.20.810">
    <property type="entry name" value="Phosphoribosyl-AMP cyclohydrolase"/>
    <property type="match status" value="1"/>
</dbReference>
<dbReference type="OrthoDB" id="9795769at2"/>
<keyword evidence="10 11" id="KW-0368">Histidine biosynthesis</keyword>
<dbReference type="InterPro" id="IPR038019">
    <property type="entry name" value="PRib_AMP_CycHydrolase_sf"/>
</dbReference>
<comment type="cofactor">
    <cofactor evidence="11">
        <name>Zn(2+)</name>
        <dbReference type="ChEBI" id="CHEBI:29105"/>
    </cofactor>
    <text evidence="11">Binds 1 zinc ion per subunit.</text>
</comment>
<comment type="similarity">
    <text evidence="11">Belongs to the PRA-CH family.</text>
</comment>
<dbReference type="PANTHER" id="PTHR42945:SF1">
    <property type="entry name" value="HISTIDINE BIOSYNTHESIS BIFUNCTIONAL PROTEIN HIS7"/>
    <property type="match status" value="1"/>
</dbReference>
<feature type="binding site" evidence="11">
    <location>
        <position position="94"/>
    </location>
    <ligand>
        <name>Zn(2+)</name>
        <dbReference type="ChEBI" id="CHEBI:29105"/>
        <note>ligand shared between dimeric partners</note>
    </ligand>
</feature>
<evidence type="ECO:0000256" key="1">
    <source>
        <dbReference type="ARBA" id="ARBA00000024"/>
    </source>
</evidence>
<sequence length="150" mass="16317">MSITFADPKPLSHAELEEGTAFAPRFDASGLVTAVTTEAGSGRVLMVAHMNAEALALTLQTGEVHYWSRSRARIWKKGESSGEIQKLIEMRTDCDQDVVLLTVEQTGRGAACHTGRKSCFYRIVEVQDGTAKLTDSGEPRLFDPKAVYGA</sequence>
<evidence type="ECO:0000313" key="12">
    <source>
        <dbReference type="EMBL" id="QEE21153.1"/>
    </source>
</evidence>
<comment type="pathway">
    <text evidence="4">Amino-acid biosynthesis; L-histidine biosynthesis; L-histidine from 5-phospho-alpha-D-ribose 1-diphosphate: step 2/9.</text>
</comment>
<name>A0A5B9DPR1_9HYPH</name>
<dbReference type="GO" id="GO:0000287">
    <property type="term" value="F:magnesium ion binding"/>
    <property type="evidence" value="ECO:0007669"/>
    <property type="project" value="UniProtKB-UniRule"/>
</dbReference>
<keyword evidence="8 11" id="KW-0028">Amino-acid biosynthesis</keyword>
<feature type="binding site" evidence="11">
    <location>
        <position position="112"/>
    </location>
    <ligand>
        <name>Zn(2+)</name>
        <dbReference type="ChEBI" id="CHEBI:29105"/>
        <note>ligand shared between dimeric partners</note>
    </ligand>
</feature>
<comment type="catalytic activity">
    <reaction evidence="2">
        <text>1-(5-phospho-beta-D-ribosyl)-ATP + H2O = 1-(5-phospho-beta-D-ribosyl)-5'-AMP + diphosphate + H(+)</text>
        <dbReference type="Rhea" id="RHEA:22828"/>
        <dbReference type="ChEBI" id="CHEBI:15377"/>
        <dbReference type="ChEBI" id="CHEBI:15378"/>
        <dbReference type="ChEBI" id="CHEBI:33019"/>
        <dbReference type="ChEBI" id="CHEBI:59457"/>
        <dbReference type="ChEBI" id="CHEBI:73183"/>
        <dbReference type="EC" id="3.6.1.31"/>
    </reaction>
</comment>
<evidence type="ECO:0000256" key="10">
    <source>
        <dbReference type="ARBA" id="ARBA00023102"/>
    </source>
</evidence>
<dbReference type="InterPro" id="IPR026660">
    <property type="entry name" value="PRA-CH"/>
</dbReference>
<dbReference type="NCBIfam" id="NF000768">
    <property type="entry name" value="PRK00051.1"/>
    <property type="match status" value="1"/>
</dbReference>
<dbReference type="KEGG" id="yti:FNA67_13640"/>
<evidence type="ECO:0000256" key="2">
    <source>
        <dbReference type="ARBA" id="ARBA00001460"/>
    </source>
</evidence>
<evidence type="ECO:0000256" key="5">
    <source>
        <dbReference type="ARBA" id="ARBA00007731"/>
    </source>
</evidence>
<dbReference type="GO" id="GO:0004636">
    <property type="term" value="F:phosphoribosyl-ATP diphosphatase activity"/>
    <property type="evidence" value="ECO:0007669"/>
    <property type="project" value="UniProtKB-EC"/>
</dbReference>
<dbReference type="Pfam" id="PF01502">
    <property type="entry name" value="PRA-CH"/>
    <property type="match status" value="1"/>
</dbReference>
<feature type="binding site" evidence="11">
    <location>
        <position position="93"/>
    </location>
    <ligand>
        <name>Mg(2+)</name>
        <dbReference type="ChEBI" id="CHEBI:18420"/>
    </ligand>
</feature>
<dbReference type="Proteomes" id="UP000321062">
    <property type="component" value="Chromosome"/>
</dbReference>